<evidence type="ECO:0000259" key="1">
    <source>
        <dbReference type="Pfam" id="PF06985"/>
    </source>
</evidence>
<protein>
    <submittedName>
        <fullName evidence="2">Heterokaryon incompatibility protein-domain-containing protein</fullName>
    </submittedName>
</protein>
<dbReference type="InterPro" id="IPR010730">
    <property type="entry name" value="HET"/>
</dbReference>
<feature type="domain" description="Heterokaryon incompatibility" evidence="1">
    <location>
        <begin position="205"/>
        <end position="354"/>
    </location>
</feature>
<dbReference type="Pfam" id="PF06985">
    <property type="entry name" value="HET"/>
    <property type="match status" value="1"/>
</dbReference>
<keyword evidence="3" id="KW-1185">Reference proteome</keyword>
<organism evidence="2 3">
    <name type="scientific">Lasiosphaeria hispida</name>
    <dbReference type="NCBI Taxonomy" id="260671"/>
    <lineage>
        <taxon>Eukaryota</taxon>
        <taxon>Fungi</taxon>
        <taxon>Dikarya</taxon>
        <taxon>Ascomycota</taxon>
        <taxon>Pezizomycotina</taxon>
        <taxon>Sordariomycetes</taxon>
        <taxon>Sordariomycetidae</taxon>
        <taxon>Sordariales</taxon>
        <taxon>Lasiosphaeriaceae</taxon>
        <taxon>Lasiosphaeria</taxon>
    </lineage>
</organism>
<reference evidence="2" key="2">
    <citation type="submission" date="2023-06" db="EMBL/GenBank/DDBJ databases">
        <authorList>
            <consortium name="Lawrence Berkeley National Laboratory"/>
            <person name="Haridas S."/>
            <person name="Hensen N."/>
            <person name="Bonometti L."/>
            <person name="Westerberg I."/>
            <person name="Brannstrom I.O."/>
            <person name="Guillou S."/>
            <person name="Cros-Aarteil S."/>
            <person name="Calhoun S."/>
            <person name="Kuo A."/>
            <person name="Mondo S."/>
            <person name="Pangilinan J."/>
            <person name="Riley R."/>
            <person name="Labutti K."/>
            <person name="Andreopoulos B."/>
            <person name="Lipzen A."/>
            <person name="Chen C."/>
            <person name="Yanf M."/>
            <person name="Daum C."/>
            <person name="Ng V."/>
            <person name="Clum A."/>
            <person name="Steindorff A."/>
            <person name="Ohm R."/>
            <person name="Martin F."/>
            <person name="Silar P."/>
            <person name="Natvig D."/>
            <person name="Lalanne C."/>
            <person name="Gautier V."/>
            <person name="Ament-Velasquez S.L."/>
            <person name="Kruys A."/>
            <person name="Hutchinson M.I."/>
            <person name="Powell A.J."/>
            <person name="Barry K."/>
            <person name="Miller A.N."/>
            <person name="Grigoriev I.V."/>
            <person name="Debuchy R."/>
            <person name="Gladieux P."/>
            <person name="Thoren M.H."/>
            <person name="Johannesson H."/>
        </authorList>
    </citation>
    <scope>NUCLEOTIDE SEQUENCE</scope>
    <source>
        <strain evidence="2">CBS 955.72</strain>
    </source>
</reference>
<dbReference type="EMBL" id="JAUIQD010000001">
    <property type="protein sequence ID" value="KAK3364013.1"/>
    <property type="molecule type" value="Genomic_DNA"/>
</dbReference>
<comment type="caution">
    <text evidence="2">The sequence shown here is derived from an EMBL/GenBank/DDBJ whole genome shotgun (WGS) entry which is preliminary data.</text>
</comment>
<evidence type="ECO:0000313" key="2">
    <source>
        <dbReference type="EMBL" id="KAK3364013.1"/>
    </source>
</evidence>
<dbReference type="PANTHER" id="PTHR33112">
    <property type="entry name" value="DOMAIN PROTEIN, PUTATIVE-RELATED"/>
    <property type="match status" value="1"/>
</dbReference>
<dbReference type="AlphaFoldDB" id="A0AAJ0HWC0"/>
<evidence type="ECO:0000313" key="3">
    <source>
        <dbReference type="Proteomes" id="UP001275084"/>
    </source>
</evidence>
<name>A0AAJ0HWC0_9PEZI</name>
<dbReference type="PANTHER" id="PTHR33112:SF16">
    <property type="entry name" value="HETEROKARYON INCOMPATIBILITY DOMAIN-CONTAINING PROTEIN"/>
    <property type="match status" value="1"/>
</dbReference>
<accession>A0AAJ0HWC0</accession>
<proteinExistence type="predicted"/>
<dbReference type="Proteomes" id="UP001275084">
    <property type="component" value="Unassembled WGS sequence"/>
</dbReference>
<sequence>MQSSMQAQIKQIFDSLAIFDGRDQQPRSTIQLARFRELCSHCKLPKGHPWSTYRAPIRSRLQTWLSGALSECINCSVIIAGVHVLSMFEPCKSDDLISAESSLTPGLMTLRNYSHSYPNFNLVLYGQEVIGLDTQMLSPGYWSGISSRSDSPSCTDLAKKWLSDCIETHIDCRLPTTPPELPTRILDLGSPTLRLRITNGECGQYAALSHCWGPIQPDGSRTLLANIDVYKERIAYEALPKTFQDAIQVSRALGYKFLWIDSLCIIQDDQADWVRESSSMALVYGKAHLVIAASSSSGCTEGFLKERPGQIDGTFASPVLDERQTRSIVRYHPGRGERILLDEPLDRRAWTFQEILLARRLLLFGTDMLRWECETSHECECSLDHPRYTLDYPRNLRKLKKNLGFGIAGWWDWHNVVYQYTRRKLSKDSDKLVALSAVSLLYGDALGAHYLAGLWRENLIEDLLWETEAPCRPAPSGAPSWSWASLDGQITWTSGEPLKITSQVHAEVTHSTIDEFGSVKEGWARIKGHILDCKLVFVDADVELCLPDRYTFDGGICCESSLRLDSHVIPVEIVMSGGITQLTARRHWLGADADLVREYGGMLVWCLCLGTRGYGTKYKAETLVLGRCSQNPMLYERLGVATLSYCRSDCTHRKQQPHDWIIREITVV</sequence>
<gene>
    <name evidence="2" type="ORF">B0T25DRAFT_492931</name>
</gene>
<reference evidence="2" key="1">
    <citation type="journal article" date="2023" name="Mol. Phylogenet. Evol.">
        <title>Genome-scale phylogeny and comparative genomics of the fungal order Sordariales.</title>
        <authorList>
            <person name="Hensen N."/>
            <person name="Bonometti L."/>
            <person name="Westerberg I."/>
            <person name="Brannstrom I.O."/>
            <person name="Guillou S."/>
            <person name="Cros-Aarteil S."/>
            <person name="Calhoun S."/>
            <person name="Haridas S."/>
            <person name="Kuo A."/>
            <person name="Mondo S."/>
            <person name="Pangilinan J."/>
            <person name="Riley R."/>
            <person name="LaButti K."/>
            <person name="Andreopoulos B."/>
            <person name="Lipzen A."/>
            <person name="Chen C."/>
            <person name="Yan M."/>
            <person name="Daum C."/>
            <person name="Ng V."/>
            <person name="Clum A."/>
            <person name="Steindorff A."/>
            <person name="Ohm R.A."/>
            <person name="Martin F."/>
            <person name="Silar P."/>
            <person name="Natvig D.O."/>
            <person name="Lalanne C."/>
            <person name="Gautier V."/>
            <person name="Ament-Velasquez S.L."/>
            <person name="Kruys A."/>
            <person name="Hutchinson M.I."/>
            <person name="Powell A.J."/>
            <person name="Barry K."/>
            <person name="Miller A.N."/>
            <person name="Grigoriev I.V."/>
            <person name="Debuchy R."/>
            <person name="Gladieux P."/>
            <person name="Hiltunen Thoren M."/>
            <person name="Johannesson H."/>
        </authorList>
    </citation>
    <scope>NUCLEOTIDE SEQUENCE</scope>
    <source>
        <strain evidence="2">CBS 955.72</strain>
    </source>
</reference>